<feature type="signal peptide" evidence="3">
    <location>
        <begin position="1"/>
        <end position="18"/>
    </location>
</feature>
<keyword evidence="2" id="KW-1133">Transmembrane helix</keyword>
<keyword evidence="2" id="KW-0812">Transmembrane</keyword>
<evidence type="ECO:0000313" key="6">
    <source>
        <dbReference type="Proteomes" id="UP000762676"/>
    </source>
</evidence>
<gene>
    <name evidence="5" type="ORF">ElyMa_001534900</name>
</gene>
<protein>
    <recommendedName>
        <fullName evidence="4">Tyrosine-protein kinase ephrin type A/B receptor-like domain-containing protein</fullName>
    </recommendedName>
</protein>
<evidence type="ECO:0000256" key="2">
    <source>
        <dbReference type="SAM" id="Phobius"/>
    </source>
</evidence>
<evidence type="ECO:0000256" key="1">
    <source>
        <dbReference type="SAM" id="MobiDB-lite"/>
    </source>
</evidence>
<keyword evidence="2" id="KW-0472">Membrane</keyword>
<dbReference type="EMBL" id="BMAT01003031">
    <property type="protein sequence ID" value="GFS18955.1"/>
    <property type="molecule type" value="Genomic_DNA"/>
</dbReference>
<proteinExistence type="predicted"/>
<feature type="transmembrane region" description="Helical" evidence="2">
    <location>
        <begin position="332"/>
        <end position="357"/>
    </location>
</feature>
<sequence>MVSAFCMIFALLLISASCRKYEFPMCPPKEWKIPGGKIRSTGRVEYHLKCLYGFTQPLQYNGVGGHVCQDGKPEKLPRRCIRKIFAYVNLQFGIAAKQISPNKSACHDPVVSKKIEATEFHDIVVGQGLQDQRNDQLDSSVLRAKVNSCIDHTDGVSYMTVHVKNIPKGNGTADQVLKFYNFVISTAFKSVKRHIQFRGYRLVAATPVALAQVYEIRKKMLAESRSRRRRTAPATLPLVQSSALNVDQAARSGDFRDTLEPGENLAGQQFAEDRHADIDMTRADVNDTDGRGEERRGAASGATADLSLAKNRTKRANPKGNMAHAGRVAVRILILVCVFYILWSMMCVLCCMFYFLFYDLFHDLGEIHQSPTENILMVSLKLSVSETLLGCGRGWMLRKEGGAYKCYPCGPGFYSEVDTASTCLPCPVKYANAPWDAGSIDECFKVTVSSYDETKWSLVGYLLPVGFLSVLTIAVAWVSKVMIGTGSYRPASQRKSAKPPSQPCN</sequence>
<evidence type="ECO:0000259" key="4">
    <source>
        <dbReference type="Pfam" id="PF07699"/>
    </source>
</evidence>
<name>A0AAV4J9I2_9GAST</name>
<organism evidence="5 6">
    <name type="scientific">Elysia marginata</name>
    <dbReference type="NCBI Taxonomy" id="1093978"/>
    <lineage>
        <taxon>Eukaryota</taxon>
        <taxon>Metazoa</taxon>
        <taxon>Spiralia</taxon>
        <taxon>Lophotrochozoa</taxon>
        <taxon>Mollusca</taxon>
        <taxon>Gastropoda</taxon>
        <taxon>Heterobranchia</taxon>
        <taxon>Euthyneura</taxon>
        <taxon>Panpulmonata</taxon>
        <taxon>Sacoglossa</taxon>
        <taxon>Placobranchoidea</taxon>
        <taxon>Plakobranchidae</taxon>
        <taxon>Elysia</taxon>
    </lineage>
</organism>
<accession>A0AAV4J9I2</accession>
<feature type="domain" description="Tyrosine-protein kinase ephrin type A/B receptor-like" evidence="4">
    <location>
        <begin position="402"/>
        <end position="443"/>
    </location>
</feature>
<feature type="transmembrane region" description="Helical" evidence="2">
    <location>
        <begin position="458"/>
        <end position="479"/>
    </location>
</feature>
<keyword evidence="3" id="KW-0732">Signal</keyword>
<evidence type="ECO:0000256" key="3">
    <source>
        <dbReference type="SAM" id="SignalP"/>
    </source>
</evidence>
<feature type="region of interest" description="Disordered" evidence="1">
    <location>
        <begin position="281"/>
        <end position="300"/>
    </location>
</feature>
<comment type="caution">
    <text evidence="5">The sequence shown here is derived from an EMBL/GenBank/DDBJ whole genome shotgun (WGS) entry which is preliminary data.</text>
</comment>
<dbReference type="Proteomes" id="UP000762676">
    <property type="component" value="Unassembled WGS sequence"/>
</dbReference>
<feature type="chain" id="PRO_5043786235" description="Tyrosine-protein kinase ephrin type A/B receptor-like domain-containing protein" evidence="3">
    <location>
        <begin position="19"/>
        <end position="505"/>
    </location>
</feature>
<dbReference type="InterPro" id="IPR011641">
    <property type="entry name" value="Tyr-kin_ephrin_A/B_rcpt-like"/>
</dbReference>
<dbReference type="AlphaFoldDB" id="A0AAV4J9I2"/>
<keyword evidence="6" id="KW-1185">Reference proteome</keyword>
<dbReference type="Pfam" id="PF07699">
    <property type="entry name" value="Ephrin_rec_like"/>
    <property type="match status" value="1"/>
</dbReference>
<reference evidence="5 6" key="1">
    <citation type="journal article" date="2021" name="Elife">
        <title>Chloroplast acquisition without the gene transfer in kleptoplastic sea slugs, Plakobranchus ocellatus.</title>
        <authorList>
            <person name="Maeda T."/>
            <person name="Takahashi S."/>
            <person name="Yoshida T."/>
            <person name="Shimamura S."/>
            <person name="Takaki Y."/>
            <person name="Nagai Y."/>
            <person name="Toyoda A."/>
            <person name="Suzuki Y."/>
            <person name="Arimoto A."/>
            <person name="Ishii H."/>
            <person name="Satoh N."/>
            <person name="Nishiyama T."/>
            <person name="Hasebe M."/>
            <person name="Maruyama T."/>
            <person name="Minagawa J."/>
            <person name="Obokata J."/>
            <person name="Shigenobu S."/>
        </authorList>
    </citation>
    <scope>NUCLEOTIDE SEQUENCE [LARGE SCALE GENOMIC DNA]</scope>
</reference>
<evidence type="ECO:0000313" key="5">
    <source>
        <dbReference type="EMBL" id="GFS18955.1"/>
    </source>
</evidence>
<feature type="compositionally biased region" description="Basic and acidic residues" evidence="1">
    <location>
        <begin position="281"/>
        <end position="297"/>
    </location>
</feature>